<dbReference type="EMBL" id="KI630171">
    <property type="protein sequence ID" value="EYU46426.1"/>
    <property type="molecule type" value="Genomic_DNA"/>
</dbReference>
<feature type="compositionally biased region" description="Polar residues" evidence="1">
    <location>
        <begin position="65"/>
        <end position="77"/>
    </location>
</feature>
<dbReference type="KEGG" id="egt:105952092"/>
<dbReference type="CDD" id="cd00132">
    <property type="entry name" value="CRIB"/>
    <property type="match status" value="1"/>
</dbReference>
<dbReference type="OMA" id="PMDNGTD"/>
<dbReference type="InterPro" id="IPR036936">
    <property type="entry name" value="CRIB_dom_sf"/>
</dbReference>
<dbReference type="SMART" id="SM00285">
    <property type="entry name" value="PBD"/>
    <property type="match status" value="1"/>
</dbReference>
<feature type="region of interest" description="Disordered" evidence="1">
    <location>
        <begin position="42"/>
        <end position="243"/>
    </location>
</feature>
<dbReference type="OrthoDB" id="4206278at2759"/>
<feature type="compositionally biased region" description="Polar residues" evidence="1">
    <location>
        <begin position="212"/>
        <end position="234"/>
    </location>
</feature>
<feature type="domain" description="CRIB" evidence="2">
    <location>
        <begin position="29"/>
        <end position="42"/>
    </location>
</feature>
<feature type="compositionally biased region" description="Low complexity" evidence="1">
    <location>
        <begin position="197"/>
        <end position="211"/>
    </location>
</feature>
<evidence type="ECO:0000256" key="1">
    <source>
        <dbReference type="SAM" id="MobiDB-lite"/>
    </source>
</evidence>
<reference evidence="3 4" key="1">
    <citation type="journal article" date="2013" name="Proc. Natl. Acad. Sci. U.S.A.">
        <title>Fine-scale variation in meiotic recombination in Mimulus inferred from population shotgun sequencing.</title>
        <authorList>
            <person name="Hellsten U."/>
            <person name="Wright K.M."/>
            <person name="Jenkins J."/>
            <person name="Shu S."/>
            <person name="Yuan Y."/>
            <person name="Wessler S.R."/>
            <person name="Schmutz J."/>
            <person name="Willis J.H."/>
            <person name="Rokhsar D.S."/>
        </authorList>
    </citation>
    <scope>NUCLEOTIDE SEQUENCE [LARGE SCALE GENOMIC DNA]</scope>
    <source>
        <strain evidence="4">cv. DUN x IM62</strain>
    </source>
</reference>
<dbReference type="Gene3D" id="3.90.810.10">
    <property type="entry name" value="CRIB domain"/>
    <property type="match status" value="1"/>
</dbReference>
<keyword evidence="4" id="KW-1185">Reference proteome</keyword>
<dbReference type="AlphaFoldDB" id="A0A022S2G7"/>
<dbReference type="PANTHER" id="PTHR46325">
    <property type="entry name" value="CRIB DOMAIN-CONTAINING PROTEIN RIC8"/>
    <property type="match status" value="1"/>
</dbReference>
<evidence type="ECO:0000313" key="4">
    <source>
        <dbReference type="Proteomes" id="UP000030748"/>
    </source>
</evidence>
<dbReference type="PANTHER" id="PTHR46325:SF20">
    <property type="entry name" value="CRIB DOMAIN-CONTAINING PROTEIN RIC10"/>
    <property type="match status" value="1"/>
</dbReference>
<feature type="compositionally biased region" description="Basic and acidic residues" evidence="1">
    <location>
        <begin position="79"/>
        <end position="94"/>
    </location>
</feature>
<sequence length="243" mass="26695">MSTKMKGLIKGFRYISQIFEEEKEDDMQIGFPTDVKHVAHIGWDGPSSTVQHEAPSWMKEFKSPSACQSAPLSSPTDNRGGDPEIKWVSEDSRRSNRVTDSPGRDCPADLPKSSRRHHSSDSNPNDSPRKKDSSTRSRHSRRNHSKDSAEGSVKSNRQHHMQETGADSPSRGLPPDAAKKTRRKKSKESENGGGGSSRSSTRSRPPSNSTENDNNCDPSSSAAAQITVPVQSANDVDPKKIEF</sequence>
<dbReference type="Proteomes" id="UP000030748">
    <property type="component" value="Unassembled WGS sequence"/>
</dbReference>
<evidence type="ECO:0000313" key="3">
    <source>
        <dbReference type="EMBL" id="EYU46426.1"/>
    </source>
</evidence>
<gene>
    <name evidence="3" type="ORF">MIMGU_mgv1a012695mg</name>
</gene>
<dbReference type="PROSITE" id="PS50108">
    <property type="entry name" value="CRIB"/>
    <property type="match status" value="1"/>
</dbReference>
<organism evidence="3 4">
    <name type="scientific">Erythranthe guttata</name>
    <name type="common">Yellow monkey flower</name>
    <name type="synonym">Mimulus guttatus</name>
    <dbReference type="NCBI Taxonomy" id="4155"/>
    <lineage>
        <taxon>Eukaryota</taxon>
        <taxon>Viridiplantae</taxon>
        <taxon>Streptophyta</taxon>
        <taxon>Embryophyta</taxon>
        <taxon>Tracheophyta</taxon>
        <taxon>Spermatophyta</taxon>
        <taxon>Magnoliopsida</taxon>
        <taxon>eudicotyledons</taxon>
        <taxon>Gunneridae</taxon>
        <taxon>Pentapetalae</taxon>
        <taxon>asterids</taxon>
        <taxon>lamiids</taxon>
        <taxon>Lamiales</taxon>
        <taxon>Phrymaceae</taxon>
        <taxon>Erythranthe</taxon>
    </lineage>
</organism>
<dbReference type="STRING" id="4155.A0A022S2G7"/>
<dbReference type="InterPro" id="IPR000095">
    <property type="entry name" value="CRIB_dom"/>
</dbReference>
<proteinExistence type="predicted"/>
<dbReference type="eggNOG" id="ENOG502S2ZY">
    <property type="taxonomic scope" value="Eukaryota"/>
</dbReference>
<protein>
    <recommendedName>
        <fullName evidence="2">CRIB domain-containing protein</fullName>
    </recommendedName>
</protein>
<accession>A0A022S2G7</accession>
<evidence type="ECO:0000259" key="2">
    <source>
        <dbReference type="PROSITE" id="PS50108"/>
    </source>
</evidence>
<dbReference type="PhylomeDB" id="A0A022S2G7"/>
<dbReference type="Pfam" id="PF00786">
    <property type="entry name" value="PBD"/>
    <property type="match status" value="1"/>
</dbReference>
<name>A0A022S2G7_ERYGU</name>